<evidence type="ECO:0000313" key="3">
    <source>
        <dbReference type="Proteomes" id="UP000186922"/>
    </source>
</evidence>
<feature type="compositionally biased region" description="Basic and acidic residues" evidence="1">
    <location>
        <begin position="25"/>
        <end position="34"/>
    </location>
</feature>
<name>A0A1D1UXY0_RAMVA</name>
<organism evidence="2 3">
    <name type="scientific">Ramazzottius varieornatus</name>
    <name type="common">Water bear</name>
    <name type="synonym">Tardigrade</name>
    <dbReference type="NCBI Taxonomy" id="947166"/>
    <lineage>
        <taxon>Eukaryota</taxon>
        <taxon>Metazoa</taxon>
        <taxon>Ecdysozoa</taxon>
        <taxon>Tardigrada</taxon>
        <taxon>Eutardigrada</taxon>
        <taxon>Parachela</taxon>
        <taxon>Hypsibioidea</taxon>
        <taxon>Ramazzottiidae</taxon>
        <taxon>Ramazzottius</taxon>
    </lineage>
</organism>
<comment type="caution">
    <text evidence="2">The sequence shown here is derived from an EMBL/GenBank/DDBJ whole genome shotgun (WGS) entry which is preliminary data.</text>
</comment>
<keyword evidence="3" id="KW-1185">Reference proteome</keyword>
<accession>A0A1D1UXY0</accession>
<protein>
    <submittedName>
        <fullName evidence="2">Uncharacterized protein</fullName>
    </submittedName>
</protein>
<gene>
    <name evidence="2" type="primary">RvY_03346-1</name>
    <name evidence="2" type="synonym">RvY_03346.1</name>
    <name evidence="2" type="ORF">RvY_03346</name>
</gene>
<dbReference type="EMBL" id="BDGG01000001">
    <property type="protein sequence ID" value="GAU91008.1"/>
    <property type="molecule type" value="Genomic_DNA"/>
</dbReference>
<feature type="region of interest" description="Disordered" evidence="1">
    <location>
        <begin position="1"/>
        <end position="34"/>
    </location>
</feature>
<reference evidence="2 3" key="1">
    <citation type="journal article" date="2016" name="Nat. Commun.">
        <title>Extremotolerant tardigrade genome and improved radiotolerance of human cultured cells by tardigrade-unique protein.</title>
        <authorList>
            <person name="Hashimoto T."/>
            <person name="Horikawa D.D."/>
            <person name="Saito Y."/>
            <person name="Kuwahara H."/>
            <person name="Kozuka-Hata H."/>
            <person name="Shin-I T."/>
            <person name="Minakuchi Y."/>
            <person name="Ohishi K."/>
            <person name="Motoyama A."/>
            <person name="Aizu T."/>
            <person name="Enomoto A."/>
            <person name="Kondo K."/>
            <person name="Tanaka S."/>
            <person name="Hara Y."/>
            <person name="Koshikawa S."/>
            <person name="Sagara H."/>
            <person name="Miura T."/>
            <person name="Yokobori S."/>
            <person name="Miyagawa K."/>
            <person name="Suzuki Y."/>
            <person name="Kubo T."/>
            <person name="Oyama M."/>
            <person name="Kohara Y."/>
            <person name="Fujiyama A."/>
            <person name="Arakawa K."/>
            <person name="Katayama T."/>
            <person name="Toyoda A."/>
            <person name="Kunieda T."/>
        </authorList>
    </citation>
    <scope>NUCLEOTIDE SEQUENCE [LARGE SCALE GENOMIC DNA]</scope>
    <source>
        <strain evidence="2 3">YOKOZUNA-1</strain>
    </source>
</reference>
<dbReference type="AlphaFoldDB" id="A0A1D1UXY0"/>
<sequence>MDEETIVPGATDERKEASQLVKHHINQEGKDGTKVKSYADQSHFRWLARSMGPLTQLMAGSWLLA</sequence>
<evidence type="ECO:0000313" key="2">
    <source>
        <dbReference type="EMBL" id="GAU91008.1"/>
    </source>
</evidence>
<proteinExistence type="predicted"/>
<dbReference type="Proteomes" id="UP000186922">
    <property type="component" value="Unassembled WGS sequence"/>
</dbReference>
<evidence type="ECO:0000256" key="1">
    <source>
        <dbReference type="SAM" id="MobiDB-lite"/>
    </source>
</evidence>